<feature type="region of interest" description="Disordered" evidence="9">
    <location>
        <begin position="3226"/>
        <end position="3247"/>
    </location>
</feature>
<dbReference type="CDD" id="cd00057">
    <property type="entry name" value="FA58C"/>
    <property type="match status" value="3"/>
</dbReference>
<feature type="domain" description="F5/8 type C" evidence="11">
    <location>
        <begin position="2872"/>
        <end position="3019"/>
    </location>
</feature>
<dbReference type="FunFam" id="2.60.40.10:FF:000028">
    <property type="entry name" value="Neuronal cell adhesion molecule"/>
    <property type="match status" value="18"/>
</dbReference>
<feature type="domain" description="Fibronectin type-III" evidence="13">
    <location>
        <begin position="2381"/>
        <end position="2479"/>
    </location>
</feature>
<feature type="domain" description="Fibronectin type-III" evidence="13">
    <location>
        <begin position="1880"/>
        <end position="1976"/>
    </location>
</feature>
<feature type="domain" description="Fibronectin type-III" evidence="13">
    <location>
        <begin position="1"/>
        <end position="58"/>
    </location>
</feature>
<keyword evidence="6 10" id="KW-0472">Membrane</keyword>
<keyword evidence="5 10" id="KW-1133">Transmembrane helix</keyword>
<feature type="domain" description="Fibronectin type-III" evidence="13">
    <location>
        <begin position="164"/>
        <end position="260"/>
    </location>
</feature>
<feature type="domain" description="Fibronectin type-III" evidence="13">
    <location>
        <begin position="870"/>
        <end position="966"/>
    </location>
</feature>
<feature type="domain" description="Fibronectin type-III" evidence="13">
    <location>
        <begin position="1981"/>
        <end position="2077"/>
    </location>
</feature>
<dbReference type="EMBL" id="LSMT01000055">
    <property type="protein sequence ID" value="PFX30135.1"/>
    <property type="molecule type" value="Genomic_DNA"/>
</dbReference>
<evidence type="ECO:0000259" key="12">
    <source>
        <dbReference type="PROSITE" id="PS50835"/>
    </source>
</evidence>
<dbReference type="FunFam" id="2.60.40.10:FF:000032">
    <property type="entry name" value="palladin isoform X1"/>
    <property type="match status" value="1"/>
</dbReference>
<keyword evidence="3" id="KW-0732">Signal</keyword>
<feature type="domain" description="Fibronectin type-III" evidence="13">
    <location>
        <begin position="2283"/>
        <end position="2379"/>
    </location>
</feature>
<comment type="subcellular location">
    <subcellularLocation>
        <location evidence="1">Membrane</location>
    </subcellularLocation>
</comment>
<feature type="domain" description="Fibronectin type-III" evidence="13">
    <location>
        <begin position="1072"/>
        <end position="1168"/>
    </location>
</feature>
<evidence type="ECO:0000256" key="1">
    <source>
        <dbReference type="ARBA" id="ARBA00004370"/>
    </source>
</evidence>
<accession>A0A2B4SP07</accession>
<feature type="domain" description="Fibronectin type-III" evidence="13">
    <location>
        <begin position="1476"/>
        <end position="1572"/>
    </location>
</feature>
<evidence type="ECO:0000256" key="6">
    <source>
        <dbReference type="ARBA" id="ARBA00023136"/>
    </source>
</evidence>
<dbReference type="InterPro" id="IPR003598">
    <property type="entry name" value="Ig_sub2"/>
</dbReference>
<evidence type="ECO:0000256" key="5">
    <source>
        <dbReference type="ARBA" id="ARBA00022989"/>
    </source>
</evidence>
<dbReference type="PANTHER" id="PTHR13817:SF173">
    <property type="entry name" value="FRAZZLED"/>
    <property type="match status" value="1"/>
</dbReference>
<dbReference type="InterPro" id="IPR003961">
    <property type="entry name" value="FN3_dom"/>
</dbReference>
<dbReference type="InterPro" id="IPR013098">
    <property type="entry name" value="Ig_I-set"/>
</dbReference>
<dbReference type="SUPFAM" id="SSF49785">
    <property type="entry name" value="Galactose-binding domain-like"/>
    <property type="match status" value="3"/>
</dbReference>
<organism evidence="14 15">
    <name type="scientific">Stylophora pistillata</name>
    <name type="common">Smooth cauliflower coral</name>
    <dbReference type="NCBI Taxonomy" id="50429"/>
    <lineage>
        <taxon>Eukaryota</taxon>
        <taxon>Metazoa</taxon>
        <taxon>Cnidaria</taxon>
        <taxon>Anthozoa</taxon>
        <taxon>Hexacorallia</taxon>
        <taxon>Scleractinia</taxon>
        <taxon>Astrocoeniina</taxon>
        <taxon>Pocilloporidae</taxon>
        <taxon>Stylophora</taxon>
    </lineage>
</organism>
<feature type="domain" description="Fibronectin type-III" evidence="13">
    <location>
        <begin position="366"/>
        <end position="462"/>
    </location>
</feature>
<dbReference type="InterPro" id="IPR036179">
    <property type="entry name" value="Ig-like_dom_sf"/>
</dbReference>
<dbReference type="OrthoDB" id="8923679at2759"/>
<feature type="domain" description="Fibronectin type-III" evidence="13">
    <location>
        <begin position="3028"/>
        <end position="3125"/>
    </location>
</feature>
<dbReference type="SUPFAM" id="SSF49265">
    <property type="entry name" value="Fibronectin type III"/>
    <property type="match status" value="15"/>
</dbReference>
<evidence type="ECO:0000313" key="14">
    <source>
        <dbReference type="EMBL" id="PFX30135.1"/>
    </source>
</evidence>
<feature type="transmembrane region" description="Helical" evidence="10">
    <location>
        <begin position="3363"/>
        <end position="3387"/>
    </location>
</feature>
<dbReference type="Proteomes" id="UP000225706">
    <property type="component" value="Unassembled WGS sequence"/>
</dbReference>
<dbReference type="PROSITE" id="PS50853">
    <property type="entry name" value="FN3"/>
    <property type="match status" value="27"/>
</dbReference>
<keyword evidence="4" id="KW-0677">Repeat</keyword>
<dbReference type="SMART" id="SM00409">
    <property type="entry name" value="IG"/>
    <property type="match status" value="1"/>
</dbReference>
<dbReference type="SUPFAM" id="SSF48726">
    <property type="entry name" value="Immunoglobulin"/>
    <property type="match status" value="1"/>
</dbReference>
<protein>
    <submittedName>
        <fullName evidence="14">Protein sidekick-2</fullName>
    </submittedName>
</protein>
<keyword evidence="2 10" id="KW-0812">Transmembrane</keyword>
<proteinExistence type="predicted"/>
<name>A0A2B4SP07_STYPI</name>
<dbReference type="InterPro" id="IPR008979">
    <property type="entry name" value="Galactose-bd-like_sf"/>
</dbReference>
<evidence type="ECO:0000259" key="11">
    <source>
        <dbReference type="PROSITE" id="PS50022"/>
    </source>
</evidence>
<feature type="domain" description="Ig-like" evidence="12">
    <location>
        <begin position="2631"/>
        <end position="2717"/>
    </location>
</feature>
<feature type="domain" description="Fibronectin type-III" evidence="13">
    <location>
        <begin position="1375"/>
        <end position="1471"/>
    </location>
</feature>
<feature type="domain" description="Fibronectin type-III" evidence="13">
    <location>
        <begin position="2082"/>
        <end position="2178"/>
    </location>
</feature>
<dbReference type="Gene3D" id="2.60.120.260">
    <property type="entry name" value="Galactose-binding domain-like"/>
    <property type="match status" value="3"/>
</dbReference>
<dbReference type="STRING" id="50429.A0A2B4SP07"/>
<evidence type="ECO:0000256" key="3">
    <source>
        <dbReference type="ARBA" id="ARBA00022729"/>
    </source>
</evidence>
<evidence type="ECO:0000256" key="8">
    <source>
        <dbReference type="ARBA" id="ARBA00023319"/>
    </source>
</evidence>
<dbReference type="Pfam" id="PF07679">
    <property type="entry name" value="I-set"/>
    <property type="match status" value="1"/>
</dbReference>
<feature type="domain" description="Fibronectin type-III" evidence="13">
    <location>
        <begin position="2183"/>
        <end position="2279"/>
    </location>
</feature>
<feature type="domain" description="Fibronectin type-III" evidence="13">
    <location>
        <begin position="568"/>
        <end position="664"/>
    </location>
</feature>
<evidence type="ECO:0000259" key="13">
    <source>
        <dbReference type="PROSITE" id="PS50853"/>
    </source>
</evidence>
<feature type="domain" description="Fibronectin type-III" evidence="13">
    <location>
        <begin position="467"/>
        <end position="563"/>
    </location>
</feature>
<feature type="domain" description="Fibronectin type-III" evidence="13">
    <location>
        <begin position="1173"/>
        <end position="1269"/>
    </location>
</feature>
<dbReference type="SMART" id="SM00231">
    <property type="entry name" value="FA58C"/>
    <property type="match status" value="3"/>
</dbReference>
<evidence type="ECO:0000256" key="4">
    <source>
        <dbReference type="ARBA" id="ARBA00022737"/>
    </source>
</evidence>
<keyword evidence="15" id="KW-1185">Reference proteome</keyword>
<dbReference type="PROSITE" id="PS50835">
    <property type="entry name" value="IG_LIKE"/>
    <property type="match status" value="1"/>
</dbReference>
<evidence type="ECO:0000313" key="15">
    <source>
        <dbReference type="Proteomes" id="UP000225706"/>
    </source>
</evidence>
<feature type="domain" description="F5/8 type C" evidence="11">
    <location>
        <begin position="3208"/>
        <end position="3354"/>
    </location>
</feature>
<dbReference type="Pfam" id="PF00041">
    <property type="entry name" value="fn3"/>
    <property type="match status" value="25"/>
</dbReference>
<keyword evidence="7" id="KW-1015">Disulfide bond</keyword>
<dbReference type="PANTHER" id="PTHR13817">
    <property type="entry name" value="TITIN"/>
    <property type="match status" value="1"/>
</dbReference>
<keyword evidence="8" id="KW-0393">Immunoglobulin domain</keyword>
<reference evidence="15" key="1">
    <citation type="journal article" date="2017" name="bioRxiv">
        <title>Comparative analysis of the genomes of Stylophora pistillata and Acropora digitifera provides evidence for extensive differences between species of corals.</title>
        <authorList>
            <person name="Voolstra C.R."/>
            <person name="Li Y."/>
            <person name="Liew Y.J."/>
            <person name="Baumgarten S."/>
            <person name="Zoccola D."/>
            <person name="Flot J.-F."/>
            <person name="Tambutte S."/>
            <person name="Allemand D."/>
            <person name="Aranda M."/>
        </authorList>
    </citation>
    <scope>NUCLEOTIDE SEQUENCE [LARGE SCALE GENOMIC DNA]</scope>
</reference>
<feature type="region of interest" description="Disordered" evidence="9">
    <location>
        <begin position="3462"/>
        <end position="3483"/>
    </location>
</feature>
<dbReference type="InterPro" id="IPR007110">
    <property type="entry name" value="Ig-like_dom"/>
</dbReference>
<feature type="domain" description="Fibronectin type-III" evidence="13">
    <location>
        <begin position="669"/>
        <end position="765"/>
    </location>
</feature>
<feature type="region of interest" description="Disordered" evidence="9">
    <location>
        <begin position="656"/>
        <end position="677"/>
    </location>
</feature>
<sequence>MKDSPRKQTMLTISNGASRTKELTGLAKYTEYEVRLLAFTSVGDGPKSVVKFVKTNEDIPSKAPGNFSLAATSSTSIKAFWQLPPADSRNGIVRGFRLFYKRKDSLELQTLVSVKNGTTRSKLVTGLDKYTVYEFQVLAFTSVGDGINSSIVAKRTKEDVPSIAPSNLTVAVINSTSVTVSWQVRPEIFSNGIIGGFKLFYRKNSSAVLPTILTIKNGTIHRQDITGLDRYTRYEFQVLAFTSVGDGPKSAVLVERTKEDVPSQAPGNFTVTTGSSTSITAAWQLPQVDSRNGIISGFKLFYRKKSSAGKEITLVIANGTSRSKTLTGLAKYTEYEFELLAFTSVGDGPKSSVKVAKTKEDIPSKAPGNFTLCPASSTRITVSWKLPPADSRHGILRGFKLFYRKKGPAGLQTVITIKNGTDRSKLVTGLEKYTEYEFQMLAFTSVGDGPKTPLRFERTNEDVPYTAPRNLTVAASNSTSVTVSWQLPPEISRNGVIRGLKVLYREKSSAALPRILTINNGTIESQAVTGLDKYTQYDFQVVAFTSVGDGPRSSVVVERTKEDVPSQAPSNFTVTSSNSTSIEVMWQLPPADSRNGIITGYKLFYKKNGSAARPTWLTISNGTTHYKKLTGLAKYTKYEFQLLAFTSVGDGPKSSIKVGETNEDAPSKPPSNFTVKASSSTSIGASWQLPPADSRHGIIIGFKLYYQKRGSPTLQTLLTIKNGKVRSKPVTGLAQFTEYEFQVLAFTSVGDGPKSSTMVERTKEDAPSQAPSNFSLIVRSSTSISTSWQLPPAKSRNGIITGFKVFFKKKGSAKLPASITINGTTQTKDVTELEKYTEYEFQVLAFTSVGDGPKSYVRIKRTKEDVPSKSPRNFTVAASSSSSMTASWQLPPKDSRNGIVRGFKLLFKKRGVIGLPNTLTIGNGTVRTRDVFGLDKYTEYEFQVLAFTSVGDGAKSSAKVARTKEDAPSKAPSNFSVMASNSTSITAFWQLPPANSRNGIITGFKLFFRKRGSARLPVDLTISNGQIRFKHVTGLNKYSEYEFQVLAFTSVGDGPRSTVVVMRTMEDVPSHSPRNFSVTARSSTTVTASWQLPSVEFRHGFIIGFKISYQKKDPVATTVILNITNGTVETIEITGLDKYTEYEFQILAFTSAGNGPWSPLVVRRTKEDVPTGSPDNFTVVVSSSTSITATWQLPPTDVRNGIITGFKLFYRKKEFLHLPTTLTITNSTSRRKIVTGLDKYTEYQFQVLAFTFVGEGPNSPVKVQRTAEDVPSGSPSNFILTASSSTSITASWQLPPADSRNGIILGFNLFYKIKGSGDLLTMITINNGTASNEDVTGLEKYTEYEFQMLAFTSVGDGPNSSVKIERTREDVPSKSPSNFTVTVSSSTSIMTSWHLPPEDFRNGRVQGFKLYYKKKGSTGLPNTITIRNGTFLTKDFIGLEKYTEYEFQVLAFTSVGDGPKSSVEVARTKEDVPSKAPGNFSVTASNSTAITATWQLPPGDSRNGIITGFKLFFVKKGSAGLQVALTISNGQIRFKHVNGLDKYTEYEFQVLAFTSVGDGPRSAVVVERTMEDVPSRAPSNLNVTASSSTSVTASWQLPSIESRHGIITGFKLSYRENVTTAAPVILNITNGTVEAKDIAGLDKYTEYEFQVLAFTSVGDGPKSPVVVVRTEEDVPSRSPNNFTLVVTSSTSITVSWQLPPVEARNGIITGFKLFYKKKGFINLSTTSAISNGTSRYKIVTGLDKYTEYEFQMLAFTSVGDGPNSSVEVERTAEDAPSKAPENFTVTAHSSTSITAYWQLPPTASRNGIIVGFKLFYKKIDSAASATMIILNNGTINIRNVTGLDEYAEYEFQLLAFTPVGDGPKSSLQFAKTMEDVPSEAPTNFTLTASSSTSITVGWQLPPKDSRNGVITGFKLFYKNKGSILAPTCLTIYNGTTRTRVAAKLDEYTEYEFQVSAFTSVGDGPKSSVEVERTMEDVPSGYPSNFTVAASSSTSITTFWQLPPTYSRNGIIVGFKLFYKRKRSGGSATMITINNGTTDTKNITGLVKYTEYEFQMLAFTSVGDGPNSSVEITRTKEDVPSKPPSNFSVTASSSTSITASWQLPSANFRNGIITGYKLLYKKKHSVAPVTRSTVFNVSIHTENITGLDKYTEYEFQVLAFTSVGDGSKSSLHVERTKEDAPSKAPANVSVTAKSSTSFIVSWQPPPENGRNGIITGFKLFYKERSSEGTATTVTINGEASLRRDVSGLNKYTEYEFQVLAFTSAGEGPTSAVKVERTKEDAPSSPLSFSYKEVAPNAELHGPRINLTWSKPTEANGIIRSYTVFYANQEGETNRSVGGNTFSYLVDVLGGVTYHFYVRAVTIKPGQNASFSVKTYEYEPSRAPENVSSIKVEYTKYQITWDALTREVANGLIKMYQVRLTLKESCTSVDASFNSTYNTTKTEMLFSSLSICTSYEVSVRAFTEAGPGPYSKPLVIQTLGTLWSLEKPSPPAFSTNSSDRGITAKITFPNFPGHANFFQVIVITYRSDYTGVVNPQADFTTQDLMTYEDAHKSPLPAAYVTFQFGGDDFYKNQEFTVGDGVHSSSKIRSKSSDAEEYYYNKPLQLNTNYRVFLRAFVSEVALTIYNLSWFHKPVVKELPETTTIIVGELAVLTCEASGDPQPSVTWSKDGDTSISRAKFNNDGHILVIRNVMPRDSGVYECTASNTFGASHSATTLIVAGSCVDLDLGMENRKIPDGKITASSEKNVDTQAKNGRLNYTSGSSWCAGTSDSNPYLQIDLQTLHIICAVSTQGSFKVDQWVKTYTLQLSTNGTTWTDYREDGQVKFLRGNDDRNSEMKHVVYGVLTRYLRFLPQTHQGGVCMRTEVFGVKQKPTCDTEAIGLASGGKIPDSSFSSSSYFGNDYKPSYARLNGSSRGWAPKNRANPADYLQIDLLYEYIICAVATQGANGINEWTTKYKIQLSLDGTTFVVYRNNSDRLFPGNSNRNGITKNSLQDFASAKFIRFQPTEYNAYKALRVEVYGILLTRVPSKPPTAFKLNATSSTSITASWQLPPVFARHGRSITGFKLFFKKKGSVGLATTLLVKSGSASSRNFTGLEKYTEYEFQILAFTSDGDGSKSPVKVERTKEDASWQLPPANSRNGKIKGFKLFYKKRCSNGSTTILTINNGSELSTNVSGLDNNTEYEFQVLAFTSKGDGPMSSPVVARTLKYGCVEFYLGLENERILDDRMTAPTEQSASTPAHNGRSNYTRGSSWCARTSDTNPYLQIDLQTVHIICAVPTQENSQGGQWVKNYTLQFSIDGTNWTDYKEGRHVKVLQGNNDGNSNVKRAVYGVLARYVRYQPQTHQGRVCLRREVFGGKQKPSTHTIFLTSVITLSCLVLVLLIITCGLLWHRRRTVPYDKKIKGEVGLDGFHPSRDIKSCDQPASDACSDWELKSKPPSEQSEITNEYQSIDEEAGTAAYYNTTIHKESDEKQNEEVYEEIREFHN</sequence>
<dbReference type="CDD" id="cd00063">
    <property type="entry name" value="FN3"/>
    <property type="match status" value="26"/>
</dbReference>
<dbReference type="Gene3D" id="2.60.40.10">
    <property type="entry name" value="Immunoglobulins"/>
    <property type="match status" value="28"/>
</dbReference>
<dbReference type="InterPro" id="IPR036116">
    <property type="entry name" value="FN3_sf"/>
</dbReference>
<evidence type="ECO:0000256" key="10">
    <source>
        <dbReference type="SAM" id="Phobius"/>
    </source>
</evidence>
<evidence type="ECO:0000256" key="7">
    <source>
        <dbReference type="ARBA" id="ARBA00023157"/>
    </source>
</evidence>
<evidence type="ECO:0000256" key="2">
    <source>
        <dbReference type="ARBA" id="ARBA00022692"/>
    </source>
</evidence>
<dbReference type="InterPro" id="IPR013783">
    <property type="entry name" value="Ig-like_fold"/>
</dbReference>
<feature type="domain" description="Fibronectin type-III" evidence="13">
    <location>
        <begin position="1577"/>
        <end position="1673"/>
    </location>
</feature>
<feature type="domain" description="Fibronectin type-III" evidence="13">
    <location>
        <begin position="770"/>
        <end position="865"/>
    </location>
</feature>
<dbReference type="InterPro" id="IPR000421">
    <property type="entry name" value="FA58C"/>
</dbReference>
<dbReference type="PROSITE" id="PS01285">
    <property type="entry name" value="FA58C_1"/>
    <property type="match status" value="2"/>
</dbReference>
<dbReference type="Pfam" id="PF00754">
    <property type="entry name" value="F5_F8_type_C"/>
    <property type="match status" value="3"/>
</dbReference>
<dbReference type="SMART" id="SM00060">
    <property type="entry name" value="FN3"/>
    <property type="match status" value="26"/>
</dbReference>
<feature type="domain" description="Fibronectin type-III" evidence="13">
    <location>
        <begin position="1779"/>
        <end position="1875"/>
    </location>
</feature>
<dbReference type="InterPro" id="IPR003599">
    <property type="entry name" value="Ig_sub"/>
</dbReference>
<feature type="domain" description="Fibronectin type-III" evidence="13">
    <location>
        <begin position="1274"/>
        <end position="1370"/>
    </location>
</feature>
<evidence type="ECO:0000256" key="9">
    <source>
        <dbReference type="SAM" id="MobiDB-lite"/>
    </source>
</evidence>
<dbReference type="SMART" id="SM00408">
    <property type="entry name" value="IGc2"/>
    <property type="match status" value="1"/>
</dbReference>
<dbReference type="FunFam" id="2.60.120.260:FF:000016">
    <property type="entry name" value="Contactin-associated protein-like 4 isoform 1"/>
    <property type="match status" value="2"/>
</dbReference>
<feature type="compositionally biased region" description="Polar residues" evidence="9">
    <location>
        <begin position="3228"/>
        <end position="3247"/>
    </location>
</feature>
<comment type="caution">
    <text evidence="14">The sequence shown here is derived from an EMBL/GenBank/DDBJ whole genome shotgun (WGS) entry which is preliminary data.</text>
</comment>
<dbReference type="FunFam" id="2.60.40.10:FF:000093">
    <property type="entry name" value="Down syndrome cell adhesion molecule, isoform B"/>
    <property type="match status" value="4"/>
</dbReference>
<feature type="domain" description="Fibronectin type-III" evidence="13">
    <location>
        <begin position="3127"/>
        <end position="3206"/>
    </location>
</feature>
<feature type="domain" description="Fibronectin type-III" evidence="13">
    <location>
        <begin position="971"/>
        <end position="1067"/>
    </location>
</feature>
<dbReference type="InterPro" id="IPR050964">
    <property type="entry name" value="Striated_Muscle_Regulatory"/>
</dbReference>
<feature type="domain" description="F5/8 type C" evidence="11">
    <location>
        <begin position="2720"/>
        <end position="2866"/>
    </location>
</feature>
<dbReference type="PROSITE" id="PS50022">
    <property type="entry name" value="FA58C_3"/>
    <property type="match status" value="3"/>
</dbReference>
<feature type="domain" description="Fibronectin type-III" evidence="13">
    <location>
        <begin position="1678"/>
        <end position="1774"/>
    </location>
</feature>
<feature type="domain" description="Fibronectin type-III" evidence="13">
    <location>
        <begin position="63"/>
        <end position="159"/>
    </location>
</feature>
<feature type="domain" description="Fibronectin type-III" evidence="13">
    <location>
        <begin position="265"/>
        <end position="361"/>
    </location>
</feature>
<gene>
    <name evidence="14" type="primary">SDK2</name>
    <name evidence="14" type="ORF">AWC38_SpisGene5095</name>
</gene>
<dbReference type="GO" id="GO:0016020">
    <property type="term" value="C:membrane"/>
    <property type="evidence" value="ECO:0007669"/>
    <property type="project" value="UniProtKB-SubCell"/>
</dbReference>